<dbReference type="Pfam" id="PF13628">
    <property type="entry name" value="DUF4142"/>
    <property type="match status" value="2"/>
</dbReference>
<dbReference type="eggNOG" id="COG3652">
    <property type="taxonomic scope" value="Bacteria"/>
</dbReference>
<evidence type="ECO:0000256" key="2">
    <source>
        <dbReference type="SAM" id="SignalP"/>
    </source>
</evidence>
<sequence length="224" mass="24061">MKKTILTAALGLLVIGQPAWGQANIKPDTDPRIPQESTETLPSEDREFLRTAVALNKVEDRLGDLAVERAGNADLQELAVDIASEMMRIDSRLHRFAREAGVDVQDPDLTVDDAGGSIGGAAAAVTWPANVGGAQTKAAVEDLSQLEGEAFDARFIEAQLNIHDRLIDLYQTQASNSADREIASFAIKALVTIQRNEAVLKALAPRYGVEFDANGQPPQYGPAD</sequence>
<dbReference type="EMBL" id="ANHY01000019">
    <property type="protein sequence ID" value="EKV27601.1"/>
    <property type="molecule type" value="Genomic_DNA"/>
</dbReference>
<dbReference type="RefSeq" id="WP_009542103.1">
    <property type="nucleotide sequence ID" value="NZ_ANHY01000019.1"/>
</dbReference>
<dbReference type="InterPro" id="IPR025419">
    <property type="entry name" value="DUF4142"/>
</dbReference>
<dbReference type="OrthoDB" id="7304959at2"/>
<evidence type="ECO:0000256" key="1">
    <source>
        <dbReference type="SAM" id="MobiDB-lite"/>
    </source>
</evidence>
<keyword evidence="5" id="KW-1185">Reference proteome</keyword>
<dbReference type="Proteomes" id="UP000009881">
    <property type="component" value="Unassembled WGS sequence"/>
</dbReference>
<evidence type="ECO:0000259" key="3">
    <source>
        <dbReference type="Pfam" id="PF13628"/>
    </source>
</evidence>
<dbReference type="AlphaFoldDB" id="K9HG60"/>
<feature type="chain" id="PRO_5003931585" description="DUF4142 domain-containing protein" evidence="2">
    <location>
        <begin position="22"/>
        <end position="224"/>
    </location>
</feature>
<protein>
    <recommendedName>
        <fullName evidence="3">DUF4142 domain-containing protein</fullName>
    </recommendedName>
</protein>
<feature type="region of interest" description="Disordered" evidence="1">
    <location>
        <begin position="23"/>
        <end position="42"/>
    </location>
</feature>
<feature type="signal peptide" evidence="2">
    <location>
        <begin position="1"/>
        <end position="21"/>
    </location>
</feature>
<name>K9HG60_9PROT</name>
<dbReference type="Gene3D" id="1.20.1260.10">
    <property type="match status" value="1"/>
</dbReference>
<evidence type="ECO:0000313" key="5">
    <source>
        <dbReference type="Proteomes" id="UP000009881"/>
    </source>
</evidence>
<keyword evidence="2" id="KW-0732">Signal</keyword>
<accession>K9HG60</accession>
<dbReference type="InterPro" id="IPR012347">
    <property type="entry name" value="Ferritin-like"/>
</dbReference>
<proteinExistence type="predicted"/>
<feature type="domain" description="DUF4142" evidence="3">
    <location>
        <begin position="44"/>
        <end position="108"/>
    </location>
</feature>
<comment type="caution">
    <text evidence="4">The sequence shown here is derived from an EMBL/GenBank/DDBJ whole genome shotgun (WGS) entry which is preliminary data.</text>
</comment>
<organism evidence="4 5">
    <name type="scientific">Caenispirillum salinarum AK4</name>
    <dbReference type="NCBI Taxonomy" id="1238182"/>
    <lineage>
        <taxon>Bacteria</taxon>
        <taxon>Pseudomonadati</taxon>
        <taxon>Pseudomonadota</taxon>
        <taxon>Alphaproteobacteria</taxon>
        <taxon>Rhodospirillales</taxon>
        <taxon>Novispirillaceae</taxon>
        <taxon>Caenispirillum</taxon>
    </lineage>
</organism>
<reference evidence="4 5" key="1">
    <citation type="journal article" date="2013" name="Genome Announc.">
        <title>Draft Genome Sequence of an Alphaproteobacterium, Caenispirillum salinarum AK4(T), Isolated from a Solar Saltern.</title>
        <authorList>
            <person name="Khatri I."/>
            <person name="Singh A."/>
            <person name="Korpole S."/>
            <person name="Pinnaka A.K."/>
            <person name="Subramanian S."/>
        </authorList>
    </citation>
    <scope>NUCLEOTIDE SEQUENCE [LARGE SCALE GENOMIC DNA]</scope>
    <source>
        <strain evidence="4 5">AK4</strain>
    </source>
</reference>
<gene>
    <name evidence="4" type="ORF">C882_1447</name>
</gene>
<evidence type="ECO:0000313" key="4">
    <source>
        <dbReference type="EMBL" id="EKV27601.1"/>
    </source>
</evidence>
<dbReference type="PANTHER" id="PTHR38593:SF1">
    <property type="entry name" value="BLR2558 PROTEIN"/>
    <property type="match status" value="1"/>
</dbReference>
<feature type="domain" description="DUF4142" evidence="3">
    <location>
        <begin position="133"/>
        <end position="203"/>
    </location>
</feature>
<dbReference type="STRING" id="1238182.C882_1447"/>
<dbReference type="PANTHER" id="PTHR38593">
    <property type="entry name" value="BLR2558 PROTEIN"/>
    <property type="match status" value="1"/>
</dbReference>